<name>A0A5J4K6N5_9CHLR</name>
<evidence type="ECO:0000313" key="2">
    <source>
        <dbReference type="EMBL" id="GER82349.1"/>
    </source>
</evidence>
<sequence length="187" mass="20631">MPTPEQVALVEARYKELAQPVEFDGIRTRIAHELNIPKSAVKKIVKALREREGLPSWWEVQPYRGNSEELAKIRSLYEPFLPVPPIGVHRTIAQQLSLKPALVYQAIRLIRQELKLPQYNDPSLHTQELTTGLQAGDNKQAVPALPAGTMMVTSPTPEAVSLPRESAGSGSGESIPHATESQPTSEE</sequence>
<gene>
    <name evidence="2" type="ORF">KTAU_09870</name>
</gene>
<organism evidence="2 3">
    <name type="scientific">Thermogemmatispora aurantia</name>
    <dbReference type="NCBI Taxonomy" id="2045279"/>
    <lineage>
        <taxon>Bacteria</taxon>
        <taxon>Bacillati</taxon>
        <taxon>Chloroflexota</taxon>
        <taxon>Ktedonobacteria</taxon>
        <taxon>Thermogemmatisporales</taxon>
        <taxon>Thermogemmatisporaceae</taxon>
        <taxon>Thermogemmatispora</taxon>
    </lineage>
</organism>
<evidence type="ECO:0000313" key="3">
    <source>
        <dbReference type="Proteomes" id="UP000334820"/>
    </source>
</evidence>
<proteinExistence type="predicted"/>
<accession>A0A5J4K6N5</accession>
<evidence type="ECO:0000256" key="1">
    <source>
        <dbReference type="SAM" id="MobiDB-lite"/>
    </source>
</evidence>
<dbReference type="EMBL" id="BKZV01000001">
    <property type="protein sequence ID" value="GER82349.1"/>
    <property type="molecule type" value="Genomic_DNA"/>
</dbReference>
<protein>
    <submittedName>
        <fullName evidence="2">Uncharacterized protein</fullName>
    </submittedName>
</protein>
<comment type="caution">
    <text evidence="2">The sequence shown here is derived from an EMBL/GenBank/DDBJ whole genome shotgun (WGS) entry which is preliminary data.</text>
</comment>
<keyword evidence="3" id="KW-1185">Reference proteome</keyword>
<dbReference type="AlphaFoldDB" id="A0A5J4K6N5"/>
<reference evidence="2 3" key="1">
    <citation type="journal article" date="2019" name="Int. J. Syst. Evol. Microbiol.">
        <title>Thermogemmatispora aurantia sp. nov. and Thermogemmatispora argillosa sp. nov., within the class Ktedonobacteria, and emended description of the genus Thermogemmatispora.</title>
        <authorList>
            <person name="Zheng Y."/>
            <person name="Wang C.M."/>
            <person name="Sakai Y."/>
            <person name="Abe K."/>
            <person name="Yokota A."/>
            <person name="Yabe S."/>
        </authorList>
    </citation>
    <scope>NUCLEOTIDE SEQUENCE [LARGE SCALE GENOMIC DNA]</scope>
    <source>
        <strain evidence="2 3">A1-2</strain>
    </source>
</reference>
<dbReference type="Proteomes" id="UP000334820">
    <property type="component" value="Unassembled WGS sequence"/>
</dbReference>
<feature type="region of interest" description="Disordered" evidence="1">
    <location>
        <begin position="146"/>
        <end position="187"/>
    </location>
</feature>